<accession>A0ACD5Y9L7</accession>
<name>A0ACD5Y9L7_AVESA</name>
<protein>
    <submittedName>
        <fullName evidence="1">Uncharacterized protein</fullName>
    </submittedName>
</protein>
<reference evidence="1" key="1">
    <citation type="submission" date="2021-05" db="EMBL/GenBank/DDBJ databases">
        <authorList>
            <person name="Scholz U."/>
            <person name="Mascher M."/>
            <person name="Fiebig A."/>
        </authorList>
    </citation>
    <scope>NUCLEOTIDE SEQUENCE [LARGE SCALE GENOMIC DNA]</scope>
</reference>
<reference evidence="1" key="2">
    <citation type="submission" date="2025-09" db="UniProtKB">
        <authorList>
            <consortium name="EnsemblPlants"/>
        </authorList>
    </citation>
    <scope>IDENTIFICATION</scope>
</reference>
<keyword evidence="2" id="KW-1185">Reference proteome</keyword>
<proteinExistence type="predicted"/>
<dbReference type="Proteomes" id="UP001732700">
    <property type="component" value="Chromosome 5D"/>
</dbReference>
<evidence type="ECO:0000313" key="1">
    <source>
        <dbReference type="EnsemblPlants" id="AVESA.00010b.r2.5DG0935640.1.CDS"/>
    </source>
</evidence>
<sequence>MPSPIVRSFRVFFVIVIITCHSGDPQPIHGIYRGHLPLRPRIHDGRGRGLLEDDAATARRGRGLLVALSRVALWAPQARMVSPGDVAHQADDSLVRPPQAAAGFIVVHWGRVVTLIPGELSFLPNKRLSLKPLAESTLQLPSPAFRFRSSRARDSTLAFLPFYGLAGAGGPSEGRVVVVDSGGHTLLYDAHDGLAEILPPIDEPAKWPSPISLCVTNRKKNAIRPDALYTINQTNSADFKSLVYCNGDSMAWRWLNLPEPPYVYDDEDKKDRTIQSHTLLQDGKTICFSGGFGTYSFNTDSKEWTKAGSWRLPFAGCATQVPELYNLYFGFHESDPEILVALELSSPPDLPEPNVLHQWRGFCRAPPHHGDWSLLETSLMYLGEYRFCIAKWFLIHDESLYEQDNILDMAAVLTGVEIVNGRQANKHKLNMVKHKTRTFLFDQPCDLEDVI</sequence>
<evidence type="ECO:0000313" key="2">
    <source>
        <dbReference type="Proteomes" id="UP001732700"/>
    </source>
</evidence>
<organism evidence="1 2">
    <name type="scientific">Avena sativa</name>
    <name type="common">Oat</name>
    <dbReference type="NCBI Taxonomy" id="4498"/>
    <lineage>
        <taxon>Eukaryota</taxon>
        <taxon>Viridiplantae</taxon>
        <taxon>Streptophyta</taxon>
        <taxon>Embryophyta</taxon>
        <taxon>Tracheophyta</taxon>
        <taxon>Spermatophyta</taxon>
        <taxon>Magnoliopsida</taxon>
        <taxon>Liliopsida</taxon>
        <taxon>Poales</taxon>
        <taxon>Poaceae</taxon>
        <taxon>BOP clade</taxon>
        <taxon>Pooideae</taxon>
        <taxon>Poodae</taxon>
        <taxon>Poeae</taxon>
        <taxon>Poeae Chloroplast Group 1 (Aveneae type)</taxon>
        <taxon>Aveninae</taxon>
        <taxon>Avena</taxon>
    </lineage>
</organism>
<dbReference type="EnsemblPlants" id="AVESA.00010b.r2.5DG0935640.1">
    <property type="protein sequence ID" value="AVESA.00010b.r2.5DG0935640.1.CDS"/>
    <property type="gene ID" value="AVESA.00010b.r2.5DG0935640"/>
</dbReference>